<reference evidence="1 2" key="1">
    <citation type="submission" date="2018-06" db="EMBL/GenBank/DDBJ databases">
        <title>Genomic Encyclopedia of Archaeal and Bacterial Type Strains, Phase II (KMG-II): from individual species to whole genera.</title>
        <authorList>
            <person name="Goeker M."/>
        </authorList>
    </citation>
    <scope>NUCLEOTIDE SEQUENCE [LARGE SCALE GENOMIC DNA]</scope>
    <source>
        <strain evidence="1 2">ATCC BAA-1881</strain>
    </source>
</reference>
<dbReference type="Proteomes" id="UP000248806">
    <property type="component" value="Unassembled WGS sequence"/>
</dbReference>
<proteinExistence type="predicted"/>
<dbReference type="AlphaFoldDB" id="A0A326TS75"/>
<protein>
    <submittedName>
        <fullName evidence="1">Uncharacterized protein</fullName>
    </submittedName>
</protein>
<gene>
    <name evidence="1" type="ORF">EI42_06399</name>
</gene>
<sequence>MADTRAAGDGALACAGAAGPTQRCAQCRGIRFVRREIPFGHPQCGKALPCVYTRQAQHVREAALLRGLSRLDTLLRYARGTLERFDASLPEW</sequence>
<keyword evidence="2" id="KW-1185">Reference proteome</keyword>
<evidence type="ECO:0000313" key="1">
    <source>
        <dbReference type="EMBL" id="PZW18029.1"/>
    </source>
</evidence>
<dbReference type="RefSeq" id="WP_111326902.1">
    <property type="nucleotide sequence ID" value="NZ_BIFX01000002.1"/>
</dbReference>
<accession>A0A326TS75</accession>
<name>A0A326TS75_THEHA</name>
<dbReference type="EMBL" id="QKUF01000066">
    <property type="protein sequence ID" value="PZW18029.1"/>
    <property type="molecule type" value="Genomic_DNA"/>
</dbReference>
<evidence type="ECO:0000313" key="2">
    <source>
        <dbReference type="Proteomes" id="UP000248806"/>
    </source>
</evidence>
<comment type="caution">
    <text evidence="1">The sequence shown here is derived from an EMBL/GenBank/DDBJ whole genome shotgun (WGS) entry which is preliminary data.</text>
</comment>
<organism evidence="1 2">
    <name type="scientific">Thermosporothrix hazakensis</name>
    <dbReference type="NCBI Taxonomy" id="644383"/>
    <lineage>
        <taxon>Bacteria</taxon>
        <taxon>Bacillati</taxon>
        <taxon>Chloroflexota</taxon>
        <taxon>Ktedonobacteria</taxon>
        <taxon>Ktedonobacterales</taxon>
        <taxon>Thermosporotrichaceae</taxon>
        <taxon>Thermosporothrix</taxon>
    </lineage>
</organism>